<feature type="transmembrane region" description="Helical" evidence="7">
    <location>
        <begin position="62"/>
        <end position="82"/>
    </location>
</feature>
<evidence type="ECO:0000256" key="2">
    <source>
        <dbReference type="ARBA" id="ARBA00006228"/>
    </source>
</evidence>
<evidence type="ECO:0000256" key="5">
    <source>
        <dbReference type="ARBA" id="ARBA00022989"/>
    </source>
</evidence>
<dbReference type="Proteomes" id="UP000092544">
    <property type="component" value="Unassembled WGS sequence"/>
</dbReference>
<dbReference type="InterPro" id="IPR002758">
    <property type="entry name" value="Cation_antiport_E"/>
</dbReference>
<dbReference type="GO" id="GO:0008324">
    <property type="term" value="F:monoatomic cation transmembrane transporter activity"/>
    <property type="evidence" value="ECO:0007669"/>
    <property type="project" value="InterPro"/>
</dbReference>
<evidence type="ECO:0000256" key="7">
    <source>
        <dbReference type="SAM" id="Phobius"/>
    </source>
</evidence>
<keyword evidence="3" id="KW-1003">Cell membrane</keyword>
<evidence type="ECO:0000256" key="4">
    <source>
        <dbReference type="ARBA" id="ARBA00022692"/>
    </source>
</evidence>
<keyword evidence="5 7" id="KW-1133">Transmembrane helix</keyword>
<dbReference type="PANTHER" id="PTHR34584">
    <property type="entry name" value="NA(+)/H(+) ANTIPORTER SUBUNIT E1"/>
    <property type="match status" value="1"/>
</dbReference>
<dbReference type="NCBIfam" id="NF006518">
    <property type="entry name" value="PRK08965.1-2"/>
    <property type="match status" value="1"/>
</dbReference>
<comment type="similarity">
    <text evidence="2">Belongs to the CPA3 antiporters (TC 2.A.63) subunit E family.</text>
</comment>
<dbReference type="OrthoDB" id="9807187at2"/>
<evidence type="ECO:0000256" key="6">
    <source>
        <dbReference type="ARBA" id="ARBA00023136"/>
    </source>
</evidence>
<keyword evidence="9" id="KW-1185">Reference proteome</keyword>
<keyword evidence="6 7" id="KW-0472">Membrane</keyword>
<accession>A0A1A8TSU2</accession>
<name>A0A1A8TSU2_9GAMM</name>
<dbReference type="RefSeq" id="WP_067020954.1">
    <property type="nucleotide sequence ID" value="NZ_FLOB01000022.1"/>
</dbReference>
<dbReference type="GO" id="GO:0005886">
    <property type="term" value="C:plasma membrane"/>
    <property type="evidence" value="ECO:0007669"/>
    <property type="project" value="UniProtKB-SubCell"/>
</dbReference>
<comment type="subcellular location">
    <subcellularLocation>
        <location evidence="1">Cell membrane</location>
        <topology evidence="1">Multi-pass membrane protein</topology>
    </subcellularLocation>
</comment>
<organism evidence="8 9">
    <name type="scientific">Marinomonas spartinae</name>
    <dbReference type="NCBI Taxonomy" id="1792290"/>
    <lineage>
        <taxon>Bacteria</taxon>
        <taxon>Pseudomonadati</taxon>
        <taxon>Pseudomonadota</taxon>
        <taxon>Gammaproteobacteria</taxon>
        <taxon>Oceanospirillales</taxon>
        <taxon>Oceanospirillaceae</taxon>
        <taxon>Marinomonas</taxon>
    </lineage>
</organism>
<evidence type="ECO:0000313" key="9">
    <source>
        <dbReference type="Proteomes" id="UP000092544"/>
    </source>
</evidence>
<reference evidence="8 9" key="1">
    <citation type="submission" date="2016-06" db="EMBL/GenBank/DDBJ databases">
        <authorList>
            <person name="Kjaerup R.B."/>
            <person name="Dalgaard T.S."/>
            <person name="Juul-Madsen H.R."/>
        </authorList>
    </citation>
    <scope>NUCLEOTIDE SEQUENCE [LARGE SCALE GENOMIC DNA]</scope>
    <source>
        <strain evidence="8 9">CECT 8886</strain>
    </source>
</reference>
<sequence>MRVFPMPFHSLLLFVVWLLLNNSVSAGHIVLAAFFAIAIPLFVNGMRDEHPKILKPWRAFRYVLMVMRDILVANIEVAWLIIRPIKHLEPGFVAVPINIRSDLGITILASTVSLTPGTVSAEISKDKQWLYVHALHLEGEADLIHLIKTRYEAPLKEIFGC</sequence>
<dbReference type="STRING" id="1792290.MSP8886_04292"/>
<dbReference type="EMBL" id="FLOB01000022">
    <property type="protein sequence ID" value="SBS37855.1"/>
    <property type="molecule type" value="Genomic_DNA"/>
</dbReference>
<proteinExistence type="inferred from homology"/>
<dbReference type="PANTHER" id="PTHR34584:SF1">
    <property type="entry name" value="NA(+)_H(+) ANTIPORTER SUBUNIT E1"/>
    <property type="match status" value="1"/>
</dbReference>
<evidence type="ECO:0000256" key="3">
    <source>
        <dbReference type="ARBA" id="ARBA00022475"/>
    </source>
</evidence>
<evidence type="ECO:0000256" key="1">
    <source>
        <dbReference type="ARBA" id="ARBA00004651"/>
    </source>
</evidence>
<evidence type="ECO:0000313" key="8">
    <source>
        <dbReference type="EMBL" id="SBS37855.1"/>
    </source>
</evidence>
<protein>
    <submittedName>
        <fullName evidence="8">Na(+)/H(+) antiporter subunit E1</fullName>
    </submittedName>
</protein>
<keyword evidence="4 7" id="KW-0812">Transmembrane</keyword>
<dbReference type="AlphaFoldDB" id="A0A1A8TSU2"/>
<dbReference type="Pfam" id="PF01899">
    <property type="entry name" value="MNHE"/>
    <property type="match status" value="1"/>
</dbReference>
<dbReference type="PIRSF" id="PIRSF019239">
    <property type="entry name" value="MrpE"/>
    <property type="match status" value="1"/>
</dbReference>
<gene>
    <name evidence="8" type="primary">mnhE1</name>
    <name evidence="8" type="ORF">MSP8886_04292</name>
</gene>